<dbReference type="GO" id="GO:0031418">
    <property type="term" value="F:L-ascorbic acid binding"/>
    <property type="evidence" value="ECO:0007669"/>
    <property type="project" value="InterPro"/>
</dbReference>
<gene>
    <name evidence="8" type="ORF">FCC1311_009962</name>
</gene>
<feature type="domain" description="Fe2OG dioxygenase" evidence="7">
    <location>
        <begin position="199"/>
        <end position="301"/>
    </location>
</feature>
<proteinExistence type="predicted"/>
<dbReference type="GO" id="GO:0016020">
    <property type="term" value="C:membrane"/>
    <property type="evidence" value="ECO:0007669"/>
    <property type="project" value="TreeGrafter"/>
</dbReference>
<dbReference type="PROSITE" id="PS51471">
    <property type="entry name" value="FE2OG_OXY"/>
    <property type="match status" value="1"/>
</dbReference>
<dbReference type="SMART" id="SM00702">
    <property type="entry name" value="P4Hc"/>
    <property type="match status" value="1"/>
</dbReference>
<evidence type="ECO:0000313" key="9">
    <source>
        <dbReference type="Proteomes" id="UP000241890"/>
    </source>
</evidence>
<dbReference type="GO" id="GO:0016705">
    <property type="term" value="F:oxidoreductase activity, acting on paired donors, with incorporation or reduction of molecular oxygen"/>
    <property type="evidence" value="ECO:0007669"/>
    <property type="project" value="InterPro"/>
</dbReference>
<evidence type="ECO:0000256" key="6">
    <source>
        <dbReference type="SAM" id="MobiDB-lite"/>
    </source>
</evidence>
<dbReference type="GO" id="GO:0005506">
    <property type="term" value="F:iron ion binding"/>
    <property type="evidence" value="ECO:0007669"/>
    <property type="project" value="InterPro"/>
</dbReference>
<name>A0A2R5G4R6_9STRA</name>
<keyword evidence="4" id="KW-0560">Oxidoreductase</keyword>
<feature type="region of interest" description="Disordered" evidence="6">
    <location>
        <begin position="1"/>
        <end position="34"/>
    </location>
</feature>
<dbReference type="InterPro" id="IPR006620">
    <property type="entry name" value="Pro_4_hyd_alph"/>
</dbReference>
<dbReference type="Proteomes" id="UP000241890">
    <property type="component" value="Unassembled WGS sequence"/>
</dbReference>
<sequence length="324" mass="36295">MASAEIQRAQARAKEMARARSSRSARGKKLLQSPRSKTSIASMAALAVVALAVTLSSLATGSSNAGGRLVTADVLETPWREAVQRAPLPNGERLVEGCHVPETWRHVEDAFISDEEIDILLRMVEKGMASSRGDTGGPTILDVNGGFMKDGMGVQTIYGGDSPVSFTSEEYKVYARMFDRIRERIMEVNNLETLYFTAPTFVARIVGNESWTPLELHDEYWHPHVDKDNTPHYDMSGLVYLTTHGEDFDGGEFVFLDEGNPTVVRPRRGRFITFSSGQENPHRFTPVTRGTRYAFSMWFSCDKAHQFKTFLDGKVHRAFHRDEL</sequence>
<keyword evidence="5" id="KW-0408">Iron</keyword>
<dbReference type="GO" id="GO:0051213">
    <property type="term" value="F:dioxygenase activity"/>
    <property type="evidence" value="ECO:0007669"/>
    <property type="project" value="UniProtKB-KW"/>
</dbReference>
<protein>
    <submittedName>
        <fullName evidence="8">Prolyl 3-hydroxylase 2</fullName>
    </submittedName>
</protein>
<comment type="caution">
    <text evidence="8">The sequence shown here is derived from an EMBL/GenBank/DDBJ whole genome shotgun (WGS) entry which is preliminary data.</text>
</comment>
<evidence type="ECO:0000256" key="2">
    <source>
        <dbReference type="ARBA" id="ARBA00022723"/>
    </source>
</evidence>
<dbReference type="InterPro" id="IPR005123">
    <property type="entry name" value="Oxoglu/Fe-dep_dioxygenase_dom"/>
</dbReference>
<dbReference type="Gene3D" id="2.60.120.620">
    <property type="entry name" value="q2cbj1_9rhob like domain"/>
    <property type="match status" value="1"/>
</dbReference>
<keyword evidence="3" id="KW-0223">Dioxygenase</keyword>
<dbReference type="PANTHER" id="PTHR14650:SF1">
    <property type="entry name" value="2-OXOGLUTARATE AND IRON-DEPENDENT OXYGENASE DOMAIN-CONTAINING PROTEIN 3"/>
    <property type="match status" value="1"/>
</dbReference>
<dbReference type="Pfam" id="PF13640">
    <property type="entry name" value="2OG-FeII_Oxy_3"/>
    <property type="match status" value="1"/>
</dbReference>
<keyword evidence="9" id="KW-1185">Reference proteome</keyword>
<dbReference type="PANTHER" id="PTHR14650">
    <property type="entry name" value="PROLYL HYDROXYLASE-RELATED"/>
    <property type="match status" value="1"/>
</dbReference>
<keyword evidence="2" id="KW-0479">Metal-binding</keyword>
<accession>A0A2R5G4R6</accession>
<feature type="compositionally biased region" description="Basic residues" evidence="6">
    <location>
        <begin position="20"/>
        <end position="29"/>
    </location>
</feature>
<dbReference type="InParanoid" id="A0A2R5G4R6"/>
<dbReference type="InterPro" id="IPR039210">
    <property type="entry name" value="OGFOD3"/>
</dbReference>
<dbReference type="EMBL" id="BEYU01000008">
    <property type="protein sequence ID" value="GBG24778.1"/>
    <property type="molecule type" value="Genomic_DNA"/>
</dbReference>
<evidence type="ECO:0000256" key="3">
    <source>
        <dbReference type="ARBA" id="ARBA00022964"/>
    </source>
</evidence>
<evidence type="ECO:0000256" key="5">
    <source>
        <dbReference type="ARBA" id="ARBA00023004"/>
    </source>
</evidence>
<comment type="cofactor">
    <cofactor evidence="1">
        <name>L-ascorbate</name>
        <dbReference type="ChEBI" id="CHEBI:38290"/>
    </cofactor>
</comment>
<evidence type="ECO:0000256" key="4">
    <source>
        <dbReference type="ARBA" id="ARBA00023002"/>
    </source>
</evidence>
<evidence type="ECO:0000256" key="1">
    <source>
        <dbReference type="ARBA" id="ARBA00001961"/>
    </source>
</evidence>
<evidence type="ECO:0000259" key="7">
    <source>
        <dbReference type="PROSITE" id="PS51471"/>
    </source>
</evidence>
<evidence type="ECO:0000313" key="8">
    <source>
        <dbReference type="EMBL" id="GBG24778.1"/>
    </source>
</evidence>
<dbReference type="AlphaFoldDB" id="A0A2R5G4R6"/>
<reference evidence="8 9" key="1">
    <citation type="submission" date="2017-12" db="EMBL/GenBank/DDBJ databases">
        <title>Sequencing, de novo assembly and annotation of complete genome of a new Thraustochytrid species, strain FCC1311.</title>
        <authorList>
            <person name="Sedici K."/>
            <person name="Godart F."/>
            <person name="Aiese Cigliano R."/>
            <person name="Sanseverino W."/>
            <person name="Barakat M."/>
            <person name="Ortet P."/>
            <person name="Marechal E."/>
            <person name="Cagnac O."/>
            <person name="Amato A."/>
        </authorList>
    </citation>
    <scope>NUCLEOTIDE SEQUENCE [LARGE SCALE GENOMIC DNA]</scope>
</reference>
<dbReference type="InterPro" id="IPR044862">
    <property type="entry name" value="Pro_4_hyd_alph_FE2OG_OXY"/>
</dbReference>
<dbReference type="OrthoDB" id="427071at2759"/>
<organism evidence="8 9">
    <name type="scientific">Hondaea fermentalgiana</name>
    <dbReference type="NCBI Taxonomy" id="2315210"/>
    <lineage>
        <taxon>Eukaryota</taxon>
        <taxon>Sar</taxon>
        <taxon>Stramenopiles</taxon>
        <taxon>Bigyra</taxon>
        <taxon>Labyrinthulomycetes</taxon>
        <taxon>Thraustochytrida</taxon>
        <taxon>Thraustochytriidae</taxon>
        <taxon>Hondaea</taxon>
    </lineage>
</organism>